<name>A0A7G3V9P2_9CAUD</name>
<evidence type="ECO:0000313" key="3">
    <source>
        <dbReference type="Proteomes" id="UP000516407"/>
    </source>
</evidence>
<proteinExistence type="predicted"/>
<feature type="compositionally biased region" description="Polar residues" evidence="1">
    <location>
        <begin position="1"/>
        <end position="12"/>
    </location>
</feature>
<protein>
    <submittedName>
        <fullName evidence="2">Uncharacterized protein</fullName>
    </submittedName>
</protein>
<accession>A0A7G3V9P2</accession>
<evidence type="ECO:0000313" key="2">
    <source>
        <dbReference type="EMBL" id="QKY79775.1"/>
    </source>
</evidence>
<reference evidence="2 3" key="1">
    <citation type="submission" date="2020-05" db="EMBL/GenBank/DDBJ databases">
        <authorList>
            <person name="Bohanan V.A."/>
            <person name="Brazelton B.R."/>
            <person name="Coffey L.M."/>
            <person name="Donovan A.R."/>
            <person name="Gales A.C."/>
            <person name="Glasscock A.J."/>
            <person name="Grill M."/>
            <person name="Harper M.C."/>
            <person name="Hollowell C.E."/>
            <person name="Liu T.Y."/>
            <person name="Mansour C."/>
            <person name="McDowell A.D."/>
            <person name="Miller T.E."/>
            <person name="Nash A.G."/>
            <person name="Seo J."/>
            <person name="Sherman Z.A."/>
            <person name="Albert R.M."/>
            <person name="Ayala A."/>
            <person name="Monti D.L."/>
            <person name="Garlena R.A."/>
            <person name="Russell D.A."/>
            <person name="Pope W.H."/>
            <person name="Jacobs-Sera D."/>
            <person name="Hatfull G.F."/>
        </authorList>
    </citation>
    <scope>NUCLEOTIDE SEQUENCE [LARGE SCALE GENOMIC DNA]</scope>
</reference>
<evidence type="ECO:0000256" key="1">
    <source>
        <dbReference type="SAM" id="MobiDB-lite"/>
    </source>
</evidence>
<feature type="region of interest" description="Disordered" evidence="1">
    <location>
        <begin position="1"/>
        <end position="33"/>
    </location>
</feature>
<gene>
    <name evidence="2" type="primary">9</name>
    <name evidence="2" type="ORF">SEA_BUMBLE_9</name>
</gene>
<organism evidence="2 3">
    <name type="scientific">Arthrobacter phage Bumble</name>
    <dbReference type="NCBI Taxonomy" id="2743904"/>
    <lineage>
        <taxon>Viruses</taxon>
        <taxon>Duplodnaviria</taxon>
        <taxon>Heunggongvirae</taxon>
        <taxon>Uroviricota</taxon>
        <taxon>Caudoviricetes</taxon>
        <taxon>Berryhillviridae</taxon>
        <taxon>Altadenavirus</taxon>
        <taxon>Altadenavirus bumble</taxon>
    </lineage>
</organism>
<feature type="compositionally biased region" description="Low complexity" evidence="1">
    <location>
        <begin position="18"/>
        <end position="33"/>
    </location>
</feature>
<sequence length="141" mass="14442">MATPRKSTTANVDVSGDTVAPDGTTAAATTAPAPAEAVAASVAPVDPPEAVTAEDVRAAALDTLLNGSPAEVAKVDVPLDYNPEQTPFDFGGRVVCVVTFHSWRAIVDGLFKSARKGTLIKVTAAQADRGEALGGLRRIDD</sequence>
<dbReference type="Proteomes" id="UP000516407">
    <property type="component" value="Segment"/>
</dbReference>
<keyword evidence="3" id="KW-1185">Reference proteome</keyword>
<dbReference type="EMBL" id="MT498055">
    <property type="protein sequence ID" value="QKY79775.1"/>
    <property type="molecule type" value="Genomic_DNA"/>
</dbReference>